<dbReference type="GO" id="GO:0016787">
    <property type="term" value="F:hydrolase activity"/>
    <property type="evidence" value="ECO:0007669"/>
    <property type="project" value="UniProtKB-KW"/>
</dbReference>
<evidence type="ECO:0000256" key="4">
    <source>
        <dbReference type="ARBA" id="ARBA00022801"/>
    </source>
</evidence>
<dbReference type="EMBL" id="FOLE01000003">
    <property type="protein sequence ID" value="SFC15816.1"/>
    <property type="molecule type" value="Genomic_DNA"/>
</dbReference>
<evidence type="ECO:0000256" key="5">
    <source>
        <dbReference type="ARBA" id="ARBA00035648"/>
    </source>
</evidence>
<dbReference type="InterPro" id="IPR013527">
    <property type="entry name" value="YicC-like_N"/>
</dbReference>
<evidence type="ECO:0000259" key="7">
    <source>
        <dbReference type="Pfam" id="PF08340"/>
    </source>
</evidence>
<dbReference type="PANTHER" id="PTHR30636:SF3">
    <property type="entry name" value="UPF0701 PROTEIN YICC"/>
    <property type="match status" value="1"/>
</dbReference>
<keyword evidence="3" id="KW-0255">Endonuclease</keyword>
<organism evidence="8 9">
    <name type="scientific">Flexibacter flexilis DSM 6793</name>
    <dbReference type="NCBI Taxonomy" id="927664"/>
    <lineage>
        <taxon>Bacteria</taxon>
        <taxon>Pseudomonadati</taxon>
        <taxon>Bacteroidota</taxon>
        <taxon>Cytophagia</taxon>
        <taxon>Cytophagales</taxon>
        <taxon>Flexibacteraceae</taxon>
        <taxon>Flexibacter</taxon>
    </lineage>
</organism>
<feature type="domain" description="Endoribonuclease YicC-like N-terminal" evidence="6">
    <location>
        <begin position="2"/>
        <end position="163"/>
    </location>
</feature>
<dbReference type="Pfam" id="PF08340">
    <property type="entry name" value="YicC-like_C"/>
    <property type="match status" value="1"/>
</dbReference>
<dbReference type="NCBIfam" id="TIGR00255">
    <property type="entry name" value="YicC/YloC family endoribonuclease"/>
    <property type="match status" value="1"/>
</dbReference>
<keyword evidence="4" id="KW-0378">Hydrolase</keyword>
<evidence type="ECO:0000256" key="2">
    <source>
        <dbReference type="ARBA" id="ARBA00022722"/>
    </source>
</evidence>
<reference evidence="8 9" key="1">
    <citation type="submission" date="2016-10" db="EMBL/GenBank/DDBJ databases">
        <authorList>
            <person name="de Groot N.N."/>
        </authorList>
    </citation>
    <scope>NUCLEOTIDE SEQUENCE [LARGE SCALE GENOMIC DNA]</scope>
    <source>
        <strain evidence="8 9">DSM 6793</strain>
    </source>
</reference>
<dbReference type="OrthoDB" id="9771229at2"/>
<comment type="similarity">
    <text evidence="5">Belongs to the YicC/YloC family.</text>
</comment>
<evidence type="ECO:0000313" key="8">
    <source>
        <dbReference type="EMBL" id="SFC15816.1"/>
    </source>
</evidence>
<sequence>MIKSMTGYGVATLETDTVSVTAEVKSLNSKNLEIFVRMPRAFSEKEIEIRNMVGNVLERGKINVSIDVTQKGAVTPRVAVNLPIVQAYFADLNNATQHLFSEKNNYDIELFRMAMQMPEASTQLHEGDLVTRNANDWATIQAALQQASQACDQFRADEGATLRGKLTEYLQRIGDLLSEVETFDPQRIAATRQRLHDRIQELAATVTIDNNRFEQELIYYIEKLDIAEEKVRLRSHLAYALEALNIEGSGKKLGFIAQEIGREINTIGSKVNDAQIQRLVVQMKEELEKIKEQSLNIV</sequence>
<evidence type="ECO:0000259" key="6">
    <source>
        <dbReference type="Pfam" id="PF03755"/>
    </source>
</evidence>
<protein>
    <submittedName>
        <fullName evidence="8">TIGR00255 family protein</fullName>
    </submittedName>
</protein>
<dbReference type="InterPro" id="IPR013551">
    <property type="entry name" value="YicC-like_C"/>
</dbReference>
<keyword evidence="9" id="KW-1185">Reference proteome</keyword>
<comment type="cofactor">
    <cofactor evidence="1">
        <name>a divalent metal cation</name>
        <dbReference type="ChEBI" id="CHEBI:60240"/>
    </cofactor>
</comment>
<dbReference type="AlphaFoldDB" id="A0A1I1GWG5"/>
<evidence type="ECO:0000256" key="1">
    <source>
        <dbReference type="ARBA" id="ARBA00001968"/>
    </source>
</evidence>
<keyword evidence="2" id="KW-0540">Nuclease</keyword>
<proteinExistence type="inferred from homology"/>
<accession>A0A1I1GWG5</accession>
<evidence type="ECO:0000256" key="3">
    <source>
        <dbReference type="ARBA" id="ARBA00022759"/>
    </source>
</evidence>
<dbReference type="STRING" id="927664.SAMN05421780_103112"/>
<dbReference type="Proteomes" id="UP000199514">
    <property type="component" value="Unassembled WGS sequence"/>
</dbReference>
<dbReference type="GO" id="GO:0004521">
    <property type="term" value="F:RNA endonuclease activity"/>
    <property type="evidence" value="ECO:0007669"/>
    <property type="project" value="InterPro"/>
</dbReference>
<feature type="domain" description="Endoribonuclease YicC-like C-terminal" evidence="7">
    <location>
        <begin position="181"/>
        <end position="297"/>
    </location>
</feature>
<dbReference type="Pfam" id="PF03755">
    <property type="entry name" value="YicC-like_N"/>
    <property type="match status" value="1"/>
</dbReference>
<dbReference type="InterPro" id="IPR005229">
    <property type="entry name" value="YicC/YloC-like"/>
</dbReference>
<dbReference type="PANTHER" id="PTHR30636">
    <property type="entry name" value="UPF0701 PROTEIN YICC"/>
    <property type="match status" value="1"/>
</dbReference>
<evidence type="ECO:0000313" key="9">
    <source>
        <dbReference type="Proteomes" id="UP000199514"/>
    </source>
</evidence>
<gene>
    <name evidence="8" type="ORF">SAMN05421780_103112</name>
</gene>
<name>A0A1I1GWG5_9BACT</name>